<dbReference type="GO" id="GO:0016491">
    <property type="term" value="F:oxidoreductase activity"/>
    <property type="evidence" value="ECO:0007669"/>
    <property type="project" value="InterPro"/>
</dbReference>
<feature type="domain" description="Amine oxidase" evidence="2">
    <location>
        <begin position="49"/>
        <end position="290"/>
    </location>
</feature>
<dbReference type="Pfam" id="PF01593">
    <property type="entry name" value="Amino_oxidase"/>
    <property type="match status" value="1"/>
</dbReference>
<evidence type="ECO:0000259" key="2">
    <source>
        <dbReference type="Pfam" id="PF01593"/>
    </source>
</evidence>
<keyword evidence="4" id="KW-1185">Reference proteome</keyword>
<dbReference type="Gene3D" id="3.50.50.60">
    <property type="entry name" value="FAD/NAD(P)-binding domain"/>
    <property type="match status" value="1"/>
</dbReference>
<organism evidence="3 4">
    <name type="scientific">Kibdelosporangium aridum</name>
    <dbReference type="NCBI Taxonomy" id="2030"/>
    <lineage>
        <taxon>Bacteria</taxon>
        <taxon>Bacillati</taxon>
        <taxon>Actinomycetota</taxon>
        <taxon>Actinomycetes</taxon>
        <taxon>Pseudonocardiales</taxon>
        <taxon>Pseudonocardiaceae</taxon>
        <taxon>Kibdelosporangium</taxon>
    </lineage>
</organism>
<name>A0A1Y5XU78_KIBAR</name>
<dbReference type="InterPro" id="IPR050464">
    <property type="entry name" value="Zeta_carotene_desat/Oxidored"/>
</dbReference>
<dbReference type="InterPro" id="IPR006311">
    <property type="entry name" value="TAT_signal"/>
</dbReference>
<dbReference type="PANTHER" id="PTHR42923:SF26">
    <property type="entry name" value="FMN REDUCTASE LOT6, PUTATIVE (AFU_ORTHOLOGUE AFUA_7G06600)-RELATED"/>
    <property type="match status" value="1"/>
</dbReference>
<protein>
    <submittedName>
        <fullName evidence="3">NAD(P)-binding Rossmann-like domain-containing protein</fullName>
    </submittedName>
</protein>
<dbReference type="Gene3D" id="1.10.405.20">
    <property type="match status" value="1"/>
</dbReference>
<dbReference type="AlphaFoldDB" id="A0A1Y5XU78"/>
<proteinExistence type="predicted"/>
<feature type="signal peptide" evidence="1">
    <location>
        <begin position="1"/>
        <end position="27"/>
    </location>
</feature>
<gene>
    <name evidence="3" type="ORF">SAMN05661093_05606</name>
</gene>
<feature type="chain" id="PRO_5012531665" evidence="1">
    <location>
        <begin position="28"/>
        <end position="457"/>
    </location>
</feature>
<dbReference type="InterPro" id="IPR002937">
    <property type="entry name" value="Amino_oxidase"/>
</dbReference>
<dbReference type="OrthoDB" id="3267377at2"/>
<dbReference type="InterPro" id="IPR036188">
    <property type="entry name" value="FAD/NAD-bd_sf"/>
</dbReference>
<accession>A0A1Y5XU78</accession>
<dbReference type="SUPFAM" id="SSF51905">
    <property type="entry name" value="FAD/NAD(P)-binding domain"/>
    <property type="match status" value="1"/>
</dbReference>
<evidence type="ECO:0000313" key="4">
    <source>
        <dbReference type="Proteomes" id="UP000192674"/>
    </source>
</evidence>
<dbReference type="Proteomes" id="UP000192674">
    <property type="component" value="Unassembled WGS sequence"/>
</dbReference>
<keyword evidence="1" id="KW-0732">Signal</keyword>
<dbReference type="RefSeq" id="WP_160096727.1">
    <property type="nucleotide sequence ID" value="NZ_FWXV01000005.1"/>
</dbReference>
<reference evidence="3 4" key="1">
    <citation type="submission" date="2017-04" db="EMBL/GenBank/DDBJ databases">
        <authorList>
            <person name="Afonso C.L."/>
            <person name="Miller P.J."/>
            <person name="Scott M.A."/>
            <person name="Spackman E."/>
            <person name="Goraichik I."/>
            <person name="Dimitrov K.M."/>
            <person name="Suarez D.L."/>
            <person name="Swayne D.E."/>
        </authorList>
    </citation>
    <scope>NUCLEOTIDE SEQUENCE [LARGE SCALE GENOMIC DNA]</scope>
    <source>
        <strain evidence="3 4">DSM 43828</strain>
    </source>
</reference>
<dbReference type="PANTHER" id="PTHR42923">
    <property type="entry name" value="PROTOPORPHYRINOGEN OXIDASE"/>
    <property type="match status" value="1"/>
</dbReference>
<evidence type="ECO:0000256" key="1">
    <source>
        <dbReference type="SAM" id="SignalP"/>
    </source>
</evidence>
<sequence length="457" mass="50031">MTLTRKQLLKAMAGAGAAVMVTPQAHASSGRVIQRDVCVIGGGASGSYAAVRLRDLGRSVVVVEREDRLGGHTETFRDPVTGGTADIGVVGYHDIPLVRRHFGRFDVPLSFAKTNPGTIRFADYRTGLPVDNYRMPPMSRLAEYAEVLEQYPYLEDGPDLPNPVPPELVAPFTDLMAKHGFADLAPLLYLVSQGRSDLFDLPALYEMKYLNGPAVHGMLTQTTVTTSRRDNSELYEKITTHLGDDVLLNATVTEVSRERAGVQVLVSTPHGPRTIRARRLVVTVPPLLANLARFDLDSTERALFSRFSPGGYYTSVLRLPGVAQVPIQNVSADAARQHMPTMPGLYLLAATGIPEIFIAYYGSSRPLPEARVRADILAALGRLQSTGVLPTTQPRFEMFASHAPFLLSVSGRDIAGGFYRRLSALQGRHNTFYTGAAFHTNDSTLLWRFTESLLPRI</sequence>
<dbReference type="PROSITE" id="PS51318">
    <property type="entry name" value="TAT"/>
    <property type="match status" value="1"/>
</dbReference>
<dbReference type="Gene3D" id="3.30.70.1990">
    <property type="match status" value="1"/>
</dbReference>
<evidence type="ECO:0000313" key="3">
    <source>
        <dbReference type="EMBL" id="SMD17667.1"/>
    </source>
</evidence>
<dbReference type="EMBL" id="FWXV01000005">
    <property type="protein sequence ID" value="SMD17667.1"/>
    <property type="molecule type" value="Genomic_DNA"/>
</dbReference>